<dbReference type="PANTHER" id="PTHR30363">
    <property type="entry name" value="HTH-TYPE TRANSCRIPTIONAL REGULATOR SRLR-RELATED"/>
    <property type="match status" value="1"/>
</dbReference>
<feature type="region of interest" description="Disordered" evidence="1">
    <location>
        <begin position="1"/>
        <end position="22"/>
    </location>
</feature>
<sequence>MDEASTSRPAARAETARATGAGTREQVLRRIVENGPITAAQIAEDLQLTPAAVRRHLTALEEEQFIAGSETNISGRGRGRPARVYVVTDAAHRSLDAAYDDIARAALRFLSTRLGPEAVEEFAAQRAADLVATLAPQVEKAGPDPISRAVALAEALTDAGFAATARSVQGPVPAGSTSDDIATAGVQLCQGHCPVQTVAAEYQSLCDAEAAAFADLLGVHVQRLSTLAGGGHVCTTFVPAIRVHRSSGADVCRTSTPRAVRAHGSQTRSNHEIKDDERTPR</sequence>
<dbReference type="InterPro" id="IPR011991">
    <property type="entry name" value="ArsR-like_HTH"/>
</dbReference>
<name>A0AA46BN77_9MICO</name>
<dbReference type="InterPro" id="IPR036390">
    <property type="entry name" value="WH_DNA-bd_sf"/>
</dbReference>
<dbReference type="SMART" id="SM00419">
    <property type="entry name" value="HTH_CRP"/>
    <property type="match status" value="1"/>
</dbReference>
<dbReference type="GO" id="GO:0006355">
    <property type="term" value="P:regulation of DNA-templated transcription"/>
    <property type="evidence" value="ECO:0007669"/>
    <property type="project" value="InterPro"/>
</dbReference>
<dbReference type="CDD" id="cd00090">
    <property type="entry name" value="HTH_ARSR"/>
    <property type="match status" value="1"/>
</dbReference>
<gene>
    <name evidence="3" type="ORF">NCTC7915_01143</name>
</gene>
<dbReference type="InterPro" id="IPR036388">
    <property type="entry name" value="WH-like_DNA-bd_sf"/>
</dbReference>
<comment type="caution">
    <text evidence="3">The sequence shown here is derived from an EMBL/GenBank/DDBJ whole genome shotgun (WGS) entry which is preliminary data.</text>
</comment>
<dbReference type="InterPro" id="IPR012318">
    <property type="entry name" value="HTH_CRP"/>
</dbReference>
<dbReference type="SUPFAM" id="SSF46785">
    <property type="entry name" value="Winged helix' DNA-binding domain"/>
    <property type="match status" value="1"/>
</dbReference>
<accession>A0AA46BN77</accession>
<dbReference type="Pfam" id="PF13412">
    <property type="entry name" value="HTH_24"/>
    <property type="match status" value="1"/>
</dbReference>
<feature type="region of interest" description="Disordered" evidence="1">
    <location>
        <begin position="254"/>
        <end position="281"/>
    </location>
</feature>
<dbReference type="EMBL" id="UFYA01000001">
    <property type="protein sequence ID" value="STD09132.1"/>
    <property type="molecule type" value="Genomic_DNA"/>
</dbReference>
<dbReference type="PANTHER" id="PTHR30363:SF28">
    <property type="entry name" value="TRANSCRIPTIONAL REGULATORY PROTEIN-RELATED"/>
    <property type="match status" value="1"/>
</dbReference>
<organism evidence="3 4">
    <name type="scientific">Dermatophilus congolensis</name>
    <dbReference type="NCBI Taxonomy" id="1863"/>
    <lineage>
        <taxon>Bacteria</taxon>
        <taxon>Bacillati</taxon>
        <taxon>Actinomycetota</taxon>
        <taxon>Actinomycetes</taxon>
        <taxon>Micrococcales</taxon>
        <taxon>Dermatophilaceae</taxon>
        <taxon>Dermatophilus</taxon>
    </lineage>
</organism>
<feature type="compositionally biased region" description="Basic and acidic residues" evidence="1">
    <location>
        <begin position="269"/>
        <end position="281"/>
    </location>
</feature>
<dbReference type="RefSeq" id="WP_115032606.1">
    <property type="nucleotide sequence ID" value="NZ_UFYA01000001.1"/>
</dbReference>
<dbReference type="AlphaFoldDB" id="A0AA46BN77"/>
<evidence type="ECO:0000256" key="1">
    <source>
        <dbReference type="SAM" id="MobiDB-lite"/>
    </source>
</evidence>
<feature type="domain" description="HTH crp-type" evidence="2">
    <location>
        <begin position="29"/>
        <end position="89"/>
    </location>
</feature>
<dbReference type="GO" id="GO:0003677">
    <property type="term" value="F:DNA binding"/>
    <property type="evidence" value="ECO:0007669"/>
    <property type="project" value="InterPro"/>
</dbReference>
<dbReference type="Gene3D" id="1.10.10.10">
    <property type="entry name" value="Winged helix-like DNA-binding domain superfamily/Winged helix DNA-binding domain"/>
    <property type="match status" value="1"/>
</dbReference>
<evidence type="ECO:0000313" key="3">
    <source>
        <dbReference type="EMBL" id="STD09132.1"/>
    </source>
</evidence>
<proteinExistence type="predicted"/>
<reference evidence="3 4" key="1">
    <citation type="submission" date="2018-06" db="EMBL/GenBank/DDBJ databases">
        <authorList>
            <consortium name="Pathogen Informatics"/>
            <person name="Doyle S."/>
        </authorList>
    </citation>
    <scope>NUCLEOTIDE SEQUENCE [LARGE SCALE GENOMIC DNA]</scope>
    <source>
        <strain evidence="3 4">NCTC7915</strain>
    </source>
</reference>
<dbReference type="InterPro" id="IPR050313">
    <property type="entry name" value="Carb_Metab_HTH_regulators"/>
</dbReference>
<dbReference type="Proteomes" id="UP000254118">
    <property type="component" value="Unassembled WGS sequence"/>
</dbReference>
<evidence type="ECO:0000259" key="2">
    <source>
        <dbReference type="SMART" id="SM00419"/>
    </source>
</evidence>
<evidence type="ECO:0000313" key="4">
    <source>
        <dbReference type="Proteomes" id="UP000254118"/>
    </source>
</evidence>
<protein>
    <submittedName>
        <fullName evidence="3">Iron-sulfur cluster biosynthesis transcriptional regulator SufR</fullName>
    </submittedName>
</protein>